<dbReference type="GO" id="GO:0090729">
    <property type="term" value="F:toxin activity"/>
    <property type="evidence" value="ECO:0007669"/>
    <property type="project" value="UniProtKB-KW"/>
</dbReference>
<dbReference type="GO" id="GO:0005549">
    <property type="term" value="F:odorant binding"/>
    <property type="evidence" value="ECO:0007669"/>
    <property type="project" value="InterPro"/>
</dbReference>
<name>A0A6B9VJT2_9DIPT</name>
<dbReference type="Gene3D" id="1.10.238.20">
    <property type="entry name" value="Pheromone/general odorant binding protein domain"/>
    <property type="match status" value="1"/>
</dbReference>
<evidence type="ECO:0000256" key="2">
    <source>
        <dbReference type="ARBA" id="ARBA00022525"/>
    </source>
</evidence>
<evidence type="ECO:0000256" key="3">
    <source>
        <dbReference type="ARBA" id="ARBA00022656"/>
    </source>
</evidence>
<accession>A0A6B9VJT2</accession>
<dbReference type="EMBL" id="MN605293">
    <property type="protein sequence ID" value="QHO60683.1"/>
    <property type="molecule type" value="mRNA"/>
</dbReference>
<dbReference type="AlphaFoldDB" id="A0A6B9VJT2"/>
<dbReference type="GO" id="GO:0005576">
    <property type="term" value="C:extracellular region"/>
    <property type="evidence" value="ECO:0007669"/>
    <property type="project" value="UniProtKB-SubCell"/>
</dbReference>
<keyword evidence="3" id="KW-0800">Toxin</keyword>
<reference evidence="5" key="1">
    <citation type="submission" date="2019-10" db="EMBL/GenBank/DDBJ databases">
        <title>Sergentomyia schwetzi: salivary gland transcriptome, proteome and enzymatic activities in two lineages adapted to different blood sources.</title>
        <authorList>
            <person name="Polanska N."/>
            <person name="Ishemgulova A."/>
            <person name="Volfova V."/>
            <person name="Flegontov P."/>
            <person name="Votypka J."/>
            <person name="Yurchenko V."/>
            <person name="Volf P."/>
        </authorList>
    </citation>
    <scope>NUCLEOTIDE SEQUENCE</scope>
    <source>
        <tissue evidence="5">Salivary glands</tissue>
    </source>
</reference>
<keyword evidence="2" id="KW-0964">Secreted</keyword>
<dbReference type="InterPro" id="IPR036728">
    <property type="entry name" value="PBP_GOBP_sf"/>
</dbReference>
<feature type="chain" id="PRO_5025689279" evidence="4">
    <location>
        <begin position="20"/>
        <end position="145"/>
    </location>
</feature>
<protein>
    <submittedName>
        <fullName evidence="5">PpSP15-like protein</fullName>
    </submittedName>
</protein>
<evidence type="ECO:0000256" key="1">
    <source>
        <dbReference type="ARBA" id="ARBA00004613"/>
    </source>
</evidence>
<sequence length="145" mass="16725">MKHLCIAGIFLTVLAAAVSEPILPSEKCRQEGVVRYEVCIGYCEYTLYNFVQVSFKIPRIYIENFKNVLLEYGAVDEKDSCKLEKHIKGCAEKMTITKEMKRREKCEKVNEYYNCVVDGNLFTFDKYAMAIDAYEKSGRFAKPSL</sequence>
<evidence type="ECO:0000256" key="4">
    <source>
        <dbReference type="SAM" id="SignalP"/>
    </source>
</evidence>
<organism evidence="5">
    <name type="scientific">Sergentomyia schwetzi</name>
    <dbReference type="NCBI Taxonomy" id="114605"/>
    <lineage>
        <taxon>Eukaryota</taxon>
        <taxon>Metazoa</taxon>
        <taxon>Ecdysozoa</taxon>
        <taxon>Arthropoda</taxon>
        <taxon>Hexapoda</taxon>
        <taxon>Insecta</taxon>
        <taxon>Pterygota</taxon>
        <taxon>Neoptera</taxon>
        <taxon>Endopterygota</taxon>
        <taxon>Diptera</taxon>
        <taxon>Nematocera</taxon>
        <taxon>Psychodoidea</taxon>
        <taxon>Psychodidae</taxon>
        <taxon>Sergentomyia</taxon>
        <taxon>Sergentomyia</taxon>
    </lineage>
</organism>
<proteinExistence type="evidence at transcript level"/>
<keyword evidence="4" id="KW-0732">Signal</keyword>
<feature type="signal peptide" evidence="4">
    <location>
        <begin position="1"/>
        <end position="19"/>
    </location>
</feature>
<evidence type="ECO:0000313" key="5">
    <source>
        <dbReference type="EMBL" id="QHO60683.1"/>
    </source>
</evidence>
<comment type="subcellular location">
    <subcellularLocation>
        <location evidence="1">Secreted</location>
    </subcellularLocation>
</comment>